<proteinExistence type="predicted"/>
<accession>A0A2H4YEN4</accession>
<reference evidence="1 2" key="1">
    <citation type="submission" date="2017-10" db="EMBL/GenBank/DDBJ databases">
        <title>Antibacterial composition for extension of chilled fish shelf life and decreasing of risk of food-borne infections, bacteriophage strains for its preparation.</title>
        <authorList>
            <person name="Zulkarneev E.R."/>
            <person name="Aleshkin A.V."/>
            <person name="Rubalsky O.V."/>
            <person name="Kiseleva I.A."/>
            <person name="Rubalskii E.O."/>
            <person name="Lebedev S.N."/>
        </authorList>
    </citation>
    <scope>NUCLEOTIDE SEQUENCE [LARGE SCALE GENOMIC DNA]</scope>
</reference>
<evidence type="ECO:0000313" key="1">
    <source>
        <dbReference type="EMBL" id="AUE22630.1"/>
    </source>
</evidence>
<gene>
    <name evidence="1" type="ORF">Ah1_00089</name>
</gene>
<name>A0A2H4YEN4_9CAUD</name>
<dbReference type="EMBL" id="MG250483">
    <property type="protein sequence ID" value="AUE22630.1"/>
    <property type="molecule type" value="Genomic_DNA"/>
</dbReference>
<organism evidence="1 2">
    <name type="scientific">Aeromonas phage Ah1</name>
    <dbReference type="NCBI Taxonomy" id="2053701"/>
    <lineage>
        <taxon>Viruses</taxon>
        <taxon>Duplodnaviria</taxon>
        <taxon>Heunggongvirae</taxon>
        <taxon>Uroviricota</taxon>
        <taxon>Caudoviricetes</taxon>
        <taxon>Pantevenvirales</taxon>
        <taxon>Straboviridae</taxon>
        <taxon>Cinqassovirus</taxon>
        <taxon>Cinqassovirus ah1</taxon>
    </lineage>
</organism>
<sequence length="177" mass="19036">MKKTLLAMLLGFSCVANASPAENFTQLTMDEVQAQLSTKHSANVCTIDFQGEAGPEQLGIGVNLKSNTVVMIGYMLEGQQAVMPMFSAMGKDTAVEFARQIKLVAAGDVSELVDDQFYQHEYKSSNGVTASVEKYATKEVYIGVQDDTSLIGGYAVDIKDMSSMVADCVSTATTYLN</sequence>
<protein>
    <submittedName>
        <fullName evidence="1">Uncharacterized protein</fullName>
    </submittedName>
</protein>
<dbReference type="Proteomes" id="UP000240934">
    <property type="component" value="Segment"/>
</dbReference>
<keyword evidence="2" id="KW-1185">Reference proteome</keyword>
<evidence type="ECO:0000313" key="2">
    <source>
        <dbReference type="Proteomes" id="UP000240934"/>
    </source>
</evidence>